<gene>
    <name evidence="2" type="ORF">K443DRAFT_330345</name>
</gene>
<dbReference type="AlphaFoldDB" id="A0A0C9XC19"/>
<keyword evidence="3" id="KW-1185">Reference proteome</keyword>
<evidence type="ECO:0000313" key="2">
    <source>
        <dbReference type="EMBL" id="KIJ95311.1"/>
    </source>
</evidence>
<protein>
    <submittedName>
        <fullName evidence="2">Uncharacterized protein</fullName>
    </submittedName>
</protein>
<dbReference type="HOGENOM" id="CLU_2146261_0_0_1"/>
<accession>A0A0C9XC19</accession>
<evidence type="ECO:0000256" key="1">
    <source>
        <dbReference type="SAM" id="MobiDB-lite"/>
    </source>
</evidence>
<feature type="region of interest" description="Disordered" evidence="1">
    <location>
        <begin position="1"/>
        <end position="29"/>
    </location>
</feature>
<sequence>MWGWKKWTTGERTSRKPPIAKHKPNGRRTPRLLRLKTKTAFYTCPRPRRRRKLDSSTTEPVDLCAYWSAHTASTMCRSSRQSVYWACTVISFGVRVPYRPSPAKLLGHRAFP</sequence>
<dbReference type="Proteomes" id="UP000054477">
    <property type="component" value="Unassembled WGS sequence"/>
</dbReference>
<reference evidence="3" key="2">
    <citation type="submission" date="2015-01" db="EMBL/GenBank/DDBJ databases">
        <title>Evolutionary Origins and Diversification of the Mycorrhizal Mutualists.</title>
        <authorList>
            <consortium name="DOE Joint Genome Institute"/>
            <consortium name="Mycorrhizal Genomics Consortium"/>
            <person name="Kohler A."/>
            <person name="Kuo A."/>
            <person name="Nagy L.G."/>
            <person name="Floudas D."/>
            <person name="Copeland A."/>
            <person name="Barry K.W."/>
            <person name="Cichocki N."/>
            <person name="Veneault-Fourrey C."/>
            <person name="LaButti K."/>
            <person name="Lindquist E.A."/>
            <person name="Lipzen A."/>
            <person name="Lundell T."/>
            <person name="Morin E."/>
            <person name="Murat C."/>
            <person name="Riley R."/>
            <person name="Ohm R."/>
            <person name="Sun H."/>
            <person name="Tunlid A."/>
            <person name="Henrissat B."/>
            <person name="Grigoriev I.V."/>
            <person name="Hibbett D.S."/>
            <person name="Martin F."/>
        </authorList>
    </citation>
    <scope>NUCLEOTIDE SEQUENCE [LARGE SCALE GENOMIC DNA]</scope>
    <source>
        <strain evidence="3">LaAM-08-1</strain>
    </source>
</reference>
<evidence type="ECO:0000313" key="3">
    <source>
        <dbReference type="Proteomes" id="UP000054477"/>
    </source>
</evidence>
<organism evidence="2 3">
    <name type="scientific">Laccaria amethystina LaAM-08-1</name>
    <dbReference type="NCBI Taxonomy" id="1095629"/>
    <lineage>
        <taxon>Eukaryota</taxon>
        <taxon>Fungi</taxon>
        <taxon>Dikarya</taxon>
        <taxon>Basidiomycota</taxon>
        <taxon>Agaricomycotina</taxon>
        <taxon>Agaricomycetes</taxon>
        <taxon>Agaricomycetidae</taxon>
        <taxon>Agaricales</taxon>
        <taxon>Agaricineae</taxon>
        <taxon>Hydnangiaceae</taxon>
        <taxon>Laccaria</taxon>
    </lineage>
</organism>
<feature type="compositionally biased region" description="Basic residues" evidence="1">
    <location>
        <begin position="18"/>
        <end position="29"/>
    </location>
</feature>
<dbReference type="EMBL" id="KN838760">
    <property type="protein sequence ID" value="KIJ95311.1"/>
    <property type="molecule type" value="Genomic_DNA"/>
</dbReference>
<proteinExistence type="predicted"/>
<name>A0A0C9XC19_9AGAR</name>
<reference evidence="2 3" key="1">
    <citation type="submission" date="2014-04" db="EMBL/GenBank/DDBJ databases">
        <authorList>
            <consortium name="DOE Joint Genome Institute"/>
            <person name="Kuo A."/>
            <person name="Kohler A."/>
            <person name="Nagy L.G."/>
            <person name="Floudas D."/>
            <person name="Copeland A."/>
            <person name="Barry K.W."/>
            <person name="Cichocki N."/>
            <person name="Veneault-Fourrey C."/>
            <person name="LaButti K."/>
            <person name="Lindquist E.A."/>
            <person name="Lipzen A."/>
            <person name="Lundell T."/>
            <person name="Morin E."/>
            <person name="Murat C."/>
            <person name="Sun H."/>
            <person name="Tunlid A."/>
            <person name="Henrissat B."/>
            <person name="Grigoriev I.V."/>
            <person name="Hibbett D.S."/>
            <person name="Martin F."/>
            <person name="Nordberg H.P."/>
            <person name="Cantor M.N."/>
            <person name="Hua S.X."/>
        </authorList>
    </citation>
    <scope>NUCLEOTIDE SEQUENCE [LARGE SCALE GENOMIC DNA]</scope>
    <source>
        <strain evidence="2 3">LaAM-08-1</strain>
    </source>
</reference>